<dbReference type="InterPro" id="IPR006179">
    <property type="entry name" value="5_nucleotidase/apyrase"/>
</dbReference>
<dbReference type="SUPFAM" id="SSF55816">
    <property type="entry name" value="5'-nucleotidase (syn. UDP-sugar hydrolase), C-terminal domain"/>
    <property type="match status" value="1"/>
</dbReference>
<dbReference type="AlphaFoldDB" id="A0A9R1D5L6"/>
<dbReference type="InterPro" id="IPR004843">
    <property type="entry name" value="Calcineurin-like_PHP"/>
</dbReference>
<keyword evidence="1" id="KW-0732">Signal</keyword>
<dbReference type="CDD" id="cd00845">
    <property type="entry name" value="MPP_UshA_N_like"/>
    <property type="match status" value="1"/>
</dbReference>
<evidence type="ECO:0000313" key="4">
    <source>
        <dbReference type="EMBL" id="MCQ4332473.1"/>
    </source>
</evidence>
<dbReference type="InterPro" id="IPR029052">
    <property type="entry name" value="Metallo-depent_PP-like"/>
</dbReference>
<sequence length="445" mass="47858">MENVHDDPESVGRLAGTINAIDGDHTLLCGTGDDLAPGVLPLVTRGEIALEFFEAIGPDVETFGNHDFDFGPDRAAELVRRSPQRWLSANVIREGEPFAGVDRWAIERVGDVSVGFFGITDPTTPSLGDFEGELTFADPIEAARRAVGALRDRGVDYVVALSHLGRADGRLAAACDVDIVLGGHVHTERIERIDGTVLTRPGSGGETVLEIDPDAGDVTRHVVSDGPLDTELADRYRELLATAGLDTVVGHVEDPIGRTDREAYRGESRVGNFVADAYRWAAERAVGTDPPVVGLQNSGGIRTGPPLSGAVTTGDLIGLVPFDEPLVVIELSGAELRSVLREGADTPGFGESDWWHAHVSGARLRYNHDDDRLAEATVAGEPVGDDRRYRLAVSAFLLYADTEFPTLAEASVVDRLDTQYEVLIEYARAVGIDPEREGRIVREGL</sequence>
<gene>
    <name evidence="4" type="ORF">KM295_03020</name>
</gene>
<protein>
    <submittedName>
        <fullName evidence="4">5'-nucleotidase C-terminal domain-containing protein</fullName>
    </submittedName>
</protein>
<dbReference type="InterPro" id="IPR008334">
    <property type="entry name" value="5'-Nucleotdase_C"/>
</dbReference>
<dbReference type="PANTHER" id="PTHR11575">
    <property type="entry name" value="5'-NUCLEOTIDASE-RELATED"/>
    <property type="match status" value="1"/>
</dbReference>
<comment type="caution">
    <text evidence="4">The sequence shown here is derived from an EMBL/GenBank/DDBJ whole genome shotgun (WGS) entry which is preliminary data.</text>
</comment>
<evidence type="ECO:0000256" key="1">
    <source>
        <dbReference type="ARBA" id="ARBA00022729"/>
    </source>
</evidence>
<organism evidence="4 5">
    <name type="scientific">Natronomonas aquatica</name>
    <dbReference type="NCBI Taxonomy" id="2841590"/>
    <lineage>
        <taxon>Archaea</taxon>
        <taxon>Methanobacteriati</taxon>
        <taxon>Methanobacteriota</taxon>
        <taxon>Stenosarchaea group</taxon>
        <taxon>Halobacteria</taxon>
        <taxon>Halobacteriales</taxon>
        <taxon>Natronomonadaceae</taxon>
        <taxon>Natronomonas</taxon>
    </lineage>
</organism>
<dbReference type="GO" id="GO:0009166">
    <property type="term" value="P:nucleotide catabolic process"/>
    <property type="evidence" value="ECO:0007669"/>
    <property type="project" value="InterPro"/>
</dbReference>
<accession>A0A9R1D5L6</accession>
<dbReference type="PANTHER" id="PTHR11575:SF24">
    <property type="entry name" value="5'-NUCLEOTIDASE"/>
    <property type="match status" value="1"/>
</dbReference>
<dbReference type="EMBL" id="JAHLKM010000002">
    <property type="protein sequence ID" value="MCQ4332473.1"/>
    <property type="molecule type" value="Genomic_DNA"/>
</dbReference>
<dbReference type="Gene3D" id="3.60.21.10">
    <property type="match status" value="1"/>
</dbReference>
<dbReference type="Gene3D" id="3.90.780.10">
    <property type="entry name" value="5'-Nucleotidase, C-terminal domain"/>
    <property type="match status" value="1"/>
</dbReference>
<feature type="domain" description="Calcineurin-like phosphoesterase" evidence="2">
    <location>
        <begin position="12"/>
        <end position="187"/>
    </location>
</feature>
<dbReference type="InterPro" id="IPR036907">
    <property type="entry name" value="5'-Nucleotdase_C_sf"/>
</dbReference>
<dbReference type="Proteomes" id="UP001139494">
    <property type="component" value="Unassembled WGS sequence"/>
</dbReference>
<name>A0A9R1D5L6_9EURY</name>
<dbReference type="Pfam" id="PF02872">
    <property type="entry name" value="5_nucleotid_C"/>
    <property type="match status" value="1"/>
</dbReference>
<dbReference type="GO" id="GO:0016787">
    <property type="term" value="F:hydrolase activity"/>
    <property type="evidence" value="ECO:0007669"/>
    <property type="project" value="InterPro"/>
</dbReference>
<dbReference type="SUPFAM" id="SSF56300">
    <property type="entry name" value="Metallo-dependent phosphatases"/>
    <property type="match status" value="1"/>
</dbReference>
<dbReference type="Pfam" id="PF00149">
    <property type="entry name" value="Metallophos"/>
    <property type="match status" value="1"/>
</dbReference>
<evidence type="ECO:0000313" key="5">
    <source>
        <dbReference type="Proteomes" id="UP001139494"/>
    </source>
</evidence>
<reference evidence="4" key="1">
    <citation type="journal article" date="2023" name="Front. Microbiol.">
        <title>Genomic-based phylogenetic and metabolic analyses of the genus Natronomonas, and description of Natronomonas aquatica sp. nov.</title>
        <authorList>
            <person name="Garcia-Roldan A."/>
            <person name="Duran-Viseras A."/>
            <person name="de la Haba R.R."/>
            <person name="Corral P."/>
            <person name="Sanchez-Porro C."/>
            <person name="Ventosa A."/>
        </authorList>
    </citation>
    <scope>NUCLEOTIDE SEQUENCE</scope>
    <source>
        <strain evidence="4">F2-12</strain>
    </source>
</reference>
<evidence type="ECO:0000259" key="2">
    <source>
        <dbReference type="Pfam" id="PF00149"/>
    </source>
</evidence>
<dbReference type="PRINTS" id="PR01607">
    <property type="entry name" value="APYRASEFAMLY"/>
</dbReference>
<feature type="domain" description="5'-Nucleotidase C-terminal" evidence="3">
    <location>
        <begin position="248"/>
        <end position="409"/>
    </location>
</feature>
<keyword evidence="5" id="KW-1185">Reference proteome</keyword>
<evidence type="ECO:0000259" key="3">
    <source>
        <dbReference type="Pfam" id="PF02872"/>
    </source>
</evidence>
<proteinExistence type="predicted"/>